<dbReference type="PANTHER" id="PTHR30477:SF0">
    <property type="entry name" value="METAL TRANSPORT SYSTEM MEMBRANE PROTEIN TM_0125-RELATED"/>
    <property type="match status" value="1"/>
</dbReference>
<comment type="similarity">
    <text evidence="2 6">Belongs to the ABC-3 integral membrane protein family.</text>
</comment>
<feature type="transmembrane region" description="Helical" evidence="7">
    <location>
        <begin position="130"/>
        <end position="154"/>
    </location>
</feature>
<dbReference type="GO" id="GO:0043190">
    <property type="term" value="C:ATP-binding cassette (ABC) transporter complex"/>
    <property type="evidence" value="ECO:0007669"/>
    <property type="project" value="InterPro"/>
</dbReference>
<evidence type="ECO:0000256" key="3">
    <source>
        <dbReference type="ARBA" id="ARBA00022692"/>
    </source>
</evidence>
<keyword evidence="3 6" id="KW-0812">Transmembrane</keyword>
<dbReference type="Pfam" id="PF00950">
    <property type="entry name" value="ABC-3"/>
    <property type="match status" value="1"/>
</dbReference>
<feature type="transmembrane region" description="Helical" evidence="7">
    <location>
        <begin position="248"/>
        <end position="268"/>
    </location>
</feature>
<accession>A0A6N3X1M9</accession>
<evidence type="ECO:0000256" key="4">
    <source>
        <dbReference type="ARBA" id="ARBA00022989"/>
    </source>
</evidence>
<dbReference type="GO" id="GO:0055085">
    <property type="term" value="P:transmembrane transport"/>
    <property type="evidence" value="ECO:0007669"/>
    <property type="project" value="InterPro"/>
</dbReference>
<evidence type="ECO:0000256" key="5">
    <source>
        <dbReference type="ARBA" id="ARBA00023136"/>
    </source>
</evidence>
<gene>
    <name evidence="8" type="ORF">TH68_10625</name>
</gene>
<keyword evidence="6" id="KW-0813">Transport</keyword>
<evidence type="ECO:0000256" key="2">
    <source>
        <dbReference type="ARBA" id="ARBA00008034"/>
    </source>
</evidence>
<comment type="subcellular location">
    <subcellularLocation>
        <location evidence="6">Cell membrane</location>
        <topology evidence="6">Multi-pass membrane protein</topology>
    </subcellularLocation>
    <subcellularLocation>
        <location evidence="1">Membrane</location>
        <topology evidence="1">Multi-pass membrane protein</topology>
    </subcellularLocation>
</comment>
<sequence>MADPAAVLVIVGQPFMQRALLGGLLTGALGGLLGSFSVLRQLSFFSDALGHSALLGISLGILLGVNPNLVLIPFAVLFALMVNHLVARSGLPTDALLNIVYSTSLAFAVVALSLVETYRGGIQQLLFGDILGISWSDLAVIGLLLVGTLVYLALSLRAQVLLTLNSDLAGAFGVRANSHRLVFIVLLAVVVAVSIKAVGVLLISAFVVIPACAGRLVSRRFPLYALISATLGGGCALLGLVGSALTNLPSGPCVVIVQFAGFALALLISQRTRWSPATAGPAAFQIPDAGPAAPESR</sequence>
<feature type="transmembrane region" description="Helical" evidence="7">
    <location>
        <begin position="181"/>
        <end position="209"/>
    </location>
</feature>
<feature type="transmembrane region" description="Helical" evidence="7">
    <location>
        <begin position="221"/>
        <end position="242"/>
    </location>
</feature>
<dbReference type="InterPro" id="IPR001626">
    <property type="entry name" value="ABC_TroCD"/>
</dbReference>
<proteinExistence type="inferred from homology"/>
<evidence type="ECO:0000313" key="9">
    <source>
        <dbReference type="Proteomes" id="UP000035054"/>
    </source>
</evidence>
<name>A0A6N3X1M9_9SYNE</name>
<evidence type="ECO:0000256" key="6">
    <source>
        <dbReference type="RuleBase" id="RU003943"/>
    </source>
</evidence>
<dbReference type="Proteomes" id="UP000035054">
    <property type="component" value="Unassembled WGS sequence"/>
</dbReference>
<keyword evidence="4 7" id="KW-1133">Transmembrane helix</keyword>
<dbReference type="InterPro" id="IPR037294">
    <property type="entry name" value="ABC_BtuC-like"/>
</dbReference>
<organism evidence="8 9">
    <name type="scientific">Candidatus Synechococcus spongiarum 142</name>
    <dbReference type="NCBI Taxonomy" id="1608213"/>
    <lineage>
        <taxon>Bacteria</taxon>
        <taxon>Bacillati</taxon>
        <taxon>Cyanobacteriota</taxon>
        <taxon>Cyanophyceae</taxon>
        <taxon>Synechococcales</taxon>
        <taxon>Synechococcaceae</taxon>
        <taxon>Synechococcus</taxon>
    </lineage>
</organism>
<dbReference type="SUPFAM" id="SSF81345">
    <property type="entry name" value="ABC transporter involved in vitamin B12 uptake, BtuC"/>
    <property type="match status" value="1"/>
</dbReference>
<feature type="transmembrane region" description="Helical" evidence="7">
    <location>
        <begin position="54"/>
        <end position="79"/>
    </location>
</feature>
<evidence type="ECO:0000256" key="7">
    <source>
        <dbReference type="SAM" id="Phobius"/>
    </source>
</evidence>
<comment type="caution">
    <text evidence="8">The sequence shown here is derived from an EMBL/GenBank/DDBJ whole genome shotgun (WGS) entry which is preliminary data.</text>
</comment>
<evidence type="ECO:0000313" key="8">
    <source>
        <dbReference type="EMBL" id="KKZ10521.1"/>
    </source>
</evidence>
<protein>
    <submittedName>
        <fullName evidence="8">ABC transporter permease</fullName>
    </submittedName>
</protein>
<dbReference type="PANTHER" id="PTHR30477">
    <property type="entry name" value="ABC-TRANSPORTER METAL-BINDING PROTEIN"/>
    <property type="match status" value="1"/>
</dbReference>
<evidence type="ECO:0000256" key="1">
    <source>
        <dbReference type="ARBA" id="ARBA00004141"/>
    </source>
</evidence>
<dbReference type="EMBL" id="JXUO01000315">
    <property type="protein sequence ID" value="KKZ10521.1"/>
    <property type="molecule type" value="Genomic_DNA"/>
</dbReference>
<keyword evidence="5 7" id="KW-0472">Membrane</keyword>
<dbReference type="Gene3D" id="1.10.3470.10">
    <property type="entry name" value="ABC transporter involved in vitamin B12 uptake, BtuC"/>
    <property type="match status" value="1"/>
</dbReference>
<feature type="transmembrane region" description="Helical" evidence="7">
    <location>
        <begin position="99"/>
        <end position="118"/>
    </location>
</feature>
<feature type="transmembrane region" description="Helical" evidence="7">
    <location>
        <begin position="20"/>
        <end position="42"/>
    </location>
</feature>
<dbReference type="AlphaFoldDB" id="A0A6N3X1M9"/>
<reference evidence="8 9" key="1">
    <citation type="submission" date="2015-01" db="EMBL/GenBank/DDBJ databases">
        <title>Lifestyle Evolution in Cyanobacterial Symbionts of Sponges.</title>
        <authorList>
            <person name="Burgsdorf I."/>
            <person name="Slaby B.M."/>
            <person name="Handley K.M."/>
            <person name="Haber M."/>
            <person name="Blom J."/>
            <person name="Marshall C.W."/>
            <person name="Gilbert J.A."/>
            <person name="Hentschel U."/>
            <person name="Steindler L."/>
        </authorList>
    </citation>
    <scope>NUCLEOTIDE SEQUENCE [LARGE SCALE GENOMIC DNA]</scope>
    <source>
        <strain evidence="8">142</strain>
    </source>
</reference>